<dbReference type="GO" id="GO:0005737">
    <property type="term" value="C:cytoplasm"/>
    <property type="evidence" value="ECO:0007669"/>
    <property type="project" value="TreeGrafter"/>
</dbReference>
<dbReference type="InterPro" id="IPR041664">
    <property type="entry name" value="AAA_16"/>
</dbReference>
<dbReference type="Gene3D" id="1.10.10.10">
    <property type="entry name" value="Winged helix-like DNA-binding domain superfamily/Winged helix DNA-binding domain"/>
    <property type="match status" value="1"/>
</dbReference>
<evidence type="ECO:0000313" key="6">
    <source>
        <dbReference type="Proteomes" id="UP000572051"/>
    </source>
</evidence>
<gene>
    <name evidence="5" type="ORF">HNR10_002689</name>
</gene>
<dbReference type="EMBL" id="JACCFS010000001">
    <property type="protein sequence ID" value="NYJ34808.1"/>
    <property type="molecule type" value="Genomic_DNA"/>
</dbReference>
<dbReference type="InterPro" id="IPR027417">
    <property type="entry name" value="P-loop_NTPase"/>
</dbReference>
<keyword evidence="1" id="KW-0547">Nucleotide-binding</keyword>
<feature type="domain" description="HTH luxR-type" evidence="4">
    <location>
        <begin position="881"/>
        <end position="946"/>
    </location>
</feature>
<dbReference type="RefSeq" id="WP_179823630.1">
    <property type="nucleotide sequence ID" value="NZ_JACCFS010000001.1"/>
</dbReference>
<keyword evidence="2" id="KW-0067">ATP-binding</keyword>
<evidence type="ECO:0000256" key="2">
    <source>
        <dbReference type="ARBA" id="ARBA00022840"/>
    </source>
</evidence>
<dbReference type="InterPro" id="IPR016032">
    <property type="entry name" value="Sig_transdc_resp-reg_C-effctor"/>
</dbReference>
<dbReference type="GO" id="GO:0006355">
    <property type="term" value="P:regulation of DNA-templated transcription"/>
    <property type="evidence" value="ECO:0007669"/>
    <property type="project" value="InterPro"/>
</dbReference>
<dbReference type="GO" id="GO:0005524">
    <property type="term" value="F:ATP binding"/>
    <property type="evidence" value="ECO:0007669"/>
    <property type="project" value="UniProtKB-KW"/>
</dbReference>
<dbReference type="PANTHER" id="PTHR16305:SF35">
    <property type="entry name" value="TRANSCRIPTIONAL ACTIVATOR DOMAIN"/>
    <property type="match status" value="1"/>
</dbReference>
<dbReference type="InterPro" id="IPR036388">
    <property type="entry name" value="WH-like_DNA-bd_sf"/>
</dbReference>
<name>A0A7Z0EMF1_9ACTN</name>
<dbReference type="PRINTS" id="PR00038">
    <property type="entry name" value="HTHLUXR"/>
</dbReference>
<dbReference type="GO" id="GO:0003677">
    <property type="term" value="F:DNA binding"/>
    <property type="evidence" value="ECO:0007669"/>
    <property type="project" value="UniProtKB-KW"/>
</dbReference>
<protein>
    <submittedName>
        <fullName evidence="5">DNA-binding CsgD family transcriptional regulator</fullName>
    </submittedName>
</protein>
<proteinExistence type="predicted"/>
<feature type="compositionally biased region" description="Low complexity" evidence="3">
    <location>
        <begin position="485"/>
        <end position="506"/>
    </location>
</feature>
<dbReference type="GO" id="GO:0004016">
    <property type="term" value="F:adenylate cyclase activity"/>
    <property type="evidence" value="ECO:0007669"/>
    <property type="project" value="TreeGrafter"/>
</dbReference>
<sequence>MLRGRDEETARIDAVLAAARSGRSGALVLRGEAGIGKSALLDHAERAAADAGTRVLRGAGVESESDLPYAGLHLLLGRAIEHVDALPAPQARALRGALGLADSASPSRFLVGLAVLTLLAELAASGPVLCLVDDAHWLDRESAEALLFATRRLEAEGVAVLLAVREPHAPLLSTPHIDELRLRRLPRADAEALLQEHAADLPRQVRGQVLAEAAGNPLALLTLTAVQRDGYSSTRLGVPGRIQDTFADQIAALPEGTRALLLVAAADDSADAATVLRAARELDARPNDLGPAERRGLLRVAENRVEFAHPLIRAAAYEHASSGDRAAAHRALAGVYADRPEAADRRAWHLAAATPTTDEEVAVLLESAAERARARGGLSAIATAYERAAALSPDPADRRRRTIAAAEAAAYAGDPGRAADLLGGVTGTDDTGQRVTVARLHSMLAAAEGRADTSYRVLFAAAVETEAEEGPPVTPGTAGATKPDGTPGTHRTPGTRGATGTARTPGSHAGAVEGSLAAESGKLLLEAVRAAWVANDFDCVARIGDHAARHPGGAPAHTLARAALATNQLDQGHTAEGVAALRASLDGHDALASPTLNDRVLYARLHLIAGDFDAAHRAAVDLEAECRAQGALAVLPQVQVVLARTQFFLGRHRDARATVEDGLRTAADSCQPTSRAELAALGAELAAVRGDAERCRTLVAEPLELGVAPASVHAAVALSLLDLGQGRPEEALVRLESVVEGTRPMGIVGNLPLLVEAAFRLGRTDRAADAADRYTAWATAVDRPWARSLALRCRALLDGSEDAYRAALALDASPFDQARTRLLFGEWLRRARRTTEAREQLHLAADAFRRWGARPWEDRAGAELRATGETRATDTLARDRSEDPLDRLTPQELQVVRLAATGLTNRDIGAQLFLSPRTVGHHLYKAYPKLGVASRAELGALGLHRDRERRRSDGETAEAPVG</sequence>
<dbReference type="Pfam" id="PF13191">
    <property type="entry name" value="AAA_16"/>
    <property type="match status" value="1"/>
</dbReference>
<dbReference type="CDD" id="cd06170">
    <property type="entry name" value="LuxR_C_like"/>
    <property type="match status" value="1"/>
</dbReference>
<dbReference type="SMART" id="SM00421">
    <property type="entry name" value="HTH_LUXR"/>
    <property type="match status" value="1"/>
</dbReference>
<dbReference type="InterPro" id="IPR000792">
    <property type="entry name" value="Tscrpt_reg_LuxR_C"/>
</dbReference>
<reference evidence="5 6" key="1">
    <citation type="submission" date="2020-07" db="EMBL/GenBank/DDBJ databases">
        <title>Sequencing the genomes of 1000 actinobacteria strains.</title>
        <authorList>
            <person name="Klenk H.-P."/>
        </authorList>
    </citation>
    <scope>NUCLEOTIDE SEQUENCE [LARGE SCALE GENOMIC DNA]</scope>
    <source>
        <strain evidence="5 6">DSM 44442</strain>
    </source>
</reference>
<dbReference type="PANTHER" id="PTHR16305">
    <property type="entry name" value="TESTICULAR SOLUBLE ADENYLYL CYCLASE"/>
    <property type="match status" value="1"/>
</dbReference>
<dbReference type="Proteomes" id="UP000572051">
    <property type="component" value="Unassembled WGS sequence"/>
</dbReference>
<dbReference type="PROSITE" id="PS50043">
    <property type="entry name" value="HTH_LUXR_2"/>
    <property type="match status" value="1"/>
</dbReference>
<dbReference type="SUPFAM" id="SSF46894">
    <property type="entry name" value="C-terminal effector domain of the bipartite response regulators"/>
    <property type="match status" value="1"/>
</dbReference>
<accession>A0A7Z0EMF1</accession>
<evidence type="ECO:0000256" key="1">
    <source>
        <dbReference type="ARBA" id="ARBA00022741"/>
    </source>
</evidence>
<keyword evidence="6" id="KW-1185">Reference proteome</keyword>
<dbReference type="SUPFAM" id="SSF52540">
    <property type="entry name" value="P-loop containing nucleoside triphosphate hydrolases"/>
    <property type="match status" value="1"/>
</dbReference>
<keyword evidence="5" id="KW-0238">DNA-binding</keyword>
<feature type="region of interest" description="Disordered" evidence="3">
    <location>
        <begin position="466"/>
        <end position="509"/>
    </location>
</feature>
<dbReference type="AlphaFoldDB" id="A0A7Z0EMF1"/>
<evidence type="ECO:0000313" key="5">
    <source>
        <dbReference type="EMBL" id="NYJ34808.1"/>
    </source>
</evidence>
<comment type="caution">
    <text evidence="5">The sequence shown here is derived from an EMBL/GenBank/DDBJ whole genome shotgun (WGS) entry which is preliminary data.</text>
</comment>
<organism evidence="5 6">
    <name type="scientific">Nocardiopsis aegyptia</name>
    <dbReference type="NCBI Taxonomy" id="220378"/>
    <lineage>
        <taxon>Bacteria</taxon>
        <taxon>Bacillati</taxon>
        <taxon>Actinomycetota</taxon>
        <taxon>Actinomycetes</taxon>
        <taxon>Streptosporangiales</taxon>
        <taxon>Nocardiopsidaceae</taxon>
        <taxon>Nocardiopsis</taxon>
    </lineage>
</organism>
<evidence type="ECO:0000259" key="4">
    <source>
        <dbReference type="PROSITE" id="PS50043"/>
    </source>
</evidence>
<evidence type="ECO:0000256" key="3">
    <source>
        <dbReference type="SAM" id="MobiDB-lite"/>
    </source>
</evidence>
<dbReference type="Pfam" id="PF00196">
    <property type="entry name" value="GerE"/>
    <property type="match status" value="1"/>
</dbReference>